<feature type="region of interest" description="Disordered" evidence="2">
    <location>
        <begin position="371"/>
        <end position="404"/>
    </location>
</feature>
<feature type="compositionally biased region" description="Polar residues" evidence="2">
    <location>
        <begin position="384"/>
        <end position="393"/>
    </location>
</feature>
<dbReference type="CDD" id="cd00161">
    <property type="entry name" value="beta-trefoil_Ricin-like"/>
    <property type="match status" value="1"/>
</dbReference>
<feature type="coiled-coil region" evidence="1">
    <location>
        <begin position="476"/>
        <end position="521"/>
    </location>
</feature>
<evidence type="ECO:0008006" key="5">
    <source>
        <dbReference type="Google" id="ProtNLM"/>
    </source>
</evidence>
<dbReference type="InterPro" id="IPR035992">
    <property type="entry name" value="Ricin_B-like_lectins"/>
</dbReference>
<dbReference type="PROSITE" id="PS50231">
    <property type="entry name" value="RICIN_B_LECTIN"/>
    <property type="match status" value="1"/>
</dbReference>
<evidence type="ECO:0000256" key="2">
    <source>
        <dbReference type="SAM" id="MobiDB-lite"/>
    </source>
</evidence>
<evidence type="ECO:0000313" key="3">
    <source>
        <dbReference type="EMBL" id="KAK7435786.1"/>
    </source>
</evidence>
<dbReference type="SUPFAM" id="SSF50370">
    <property type="entry name" value="Ricin B-like lectins"/>
    <property type="match status" value="1"/>
</dbReference>
<protein>
    <recommendedName>
        <fullName evidence="5">Ricin B lectin domain-containing protein</fullName>
    </recommendedName>
</protein>
<evidence type="ECO:0000313" key="4">
    <source>
        <dbReference type="Proteomes" id="UP001498398"/>
    </source>
</evidence>
<dbReference type="Proteomes" id="UP001498398">
    <property type="component" value="Unassembled WGS sequence"/>
</dbReference>
<keyword evidence="4" id="KW-1185">Reference proteome</keyword>
<comment type="caution">
    <text evidence="3">The sequence shown here is derived from an EMBL/GenBank/DDBJ whole genome shotgun (WGS) entry which is preliminary data.</text>
</comment>
<evidence type="ECO:0000256" key="1">
    <source>
        <dbReference type="SAM" id="Coils"/>
    </source>
</evidence>
<reference evidence="3 4" key="1">
    <citation type="submission" date="2024-01" db="EMBL/GenBank/DDBJ databases">
        <title>A draft genome for the cacao thread blight pathogen Marasmiellus scandens.</title>
        <authorList>
            <person name="Baruah I.K."/>
            <person name="Leung J."/>
            <person name="Bukari Y."/>
            <person name="Amoako-Attah I."/>
            <person name="Meinhardt L.W."/>
            <person name="Bailey B.A."/>
            <person name="Cohen S.P."/>
        </authorList>
    </citation>
    <scope>NUCLEOTIDE SEQUENCE [LARGE SCALE GENOMIC DNA]</scope>
    <source>
        <strain evidence="3 4">GH-19</strain>
    </source>
</reference>
<dbReference type="EMBL" id="JBANRG010000102">
    <property type="protein sequence ID" value="KAK7435786.1"/>
    <property type="molecule type" value="Genomic_DNA"/>
</dbReference>
<gene>
    <name evidence="3" type="ORF">VKT23_019484</name>
</gene>
<organism evidence="3 4">
    <name type="scientific">Marasmiellus scandens</name>
    <dbReference type="NCBI Taxonomy" id="2682957"/>
    <lineage>
        <taxon>Eukaryota</taxon>
        <taxon>Fungi</taxon>
        <taxon>Dikarya</taxon>
        <taxon>Basidiomycota</taxon>
        <taxon>Agaricomycotina</taxon>
        <taxon>Agaricomycetes</taxon>
        <taxon>Agaricomycetidae</taxon>
        <taxon>Agaricales</taxon>
        <taxon>Marasmiineae</taxon>
        <taxon>Omphalotaceae</taxon>
        <taxon>Marasmiellus</taxon>
    </lineage>
</organism>
<name>A0ABR1ILF1_9AGAR</name>
<accession>A0ABR1ILF1</accession>
<dbReference type="Gene3D" id="2.80.10.50">
    <property type="match status" value="1"/>
</dbReference>
<keyword evidence="1" id="KW-0175">Coiled coil</keyword>
<sequence>MAFLLAPYNEAMRLGMGFNSFTQQLCINDSVKLTGGKESATEHTLRPQYKKGTMTSLDGSNVDISQEVTWSAKFVDRISEVTDSLNVSGSLQIKCDAIGGGGSASASFVDTNKFKESDINYWIQVKVTNQRLVSPNLTEFSPIKNVPQSEFTRVYGDSFISGFTEGGEFNALVSIKLRDRSKAKEIRGQLKVEMDFKAASVSGEGKVEKNSGEMNIDGETTIAVSWRGGGDIKDEKVEDWTLATLKAVAMEFPEKVMACPMRTNAILTKYTALKSFYETSLKGTPLDYENAGVYSSALLDAYMDFKVMWRNISTAIWEVEEGQSELTGKGDIPEFAELNREFKEHYQHQVDSYKQKMLEYSSSTAVVVADATETTETTDEESKAPTQSKNLTLPRSLPEEPIPPNDLVPYKASIFGLEKARRDCRFEMIKIVREVDAVAEDPRVASDPCRTWQYLSPTIFRMLLPTVKNLDKAKAAEKAAAEAKLANEAGAKAQEQLRNDLTETQRKLGATEEKLRAKEQAVNELIPYGGWCPVPLDTPVRFRSYSTKKCMDFDFSEGKGGRNLHLYDAINHPNQKWIITRAGTLGFYIRHQDSGRYLATGNAGGDSRLYITTHEIGNVFTFEQRNDNTVWIHLADKNQYTMNPEGGNSNNYTKIIMWPHGKNDNDRWYVKRHEDFSM</sequence>
<proteinExistence type="predicted"/>